<feature type="region of interest" description="Disordered" evidence="1">
    <location>
        <begin position="621"/>
        <end position="663"/>
    </location>
</feature>
<proteinExistence type="predicted"/>
<dbReference type="Pfam" id="PF00069">
    <property type="entry name" value="Pkinase"/>
    <property type="match status" value="1"/>
</dbReference>
<dbReference type="SUPFAM" id="SSF56112">
    <property type="entry name" value="Protein kinase-like (PK-like)"/>
    <property type="match status" value="1"/>
</dbReference>
<dbReference type="InterPro" id="IPR000719">
    <property type="entry name" value="Prot_kinase_dom"/>
</dbReference>
<dbReference type="PANTHER" id="PTHR24359:SF37">
    <property type="entry name" value="PROTEIN KINASE DOMAIN-CONTAINING PROTEIN"/>
    <property type="match status" value="1"/>
</dbReference>
<keyword evidence="4" id="KW-1185">Reference proteome</keyword>
<dbReference type="PANTHER" id="PTHR24359">
    <property type="entry name" value="SERINE/THREONINE-PROTEIN KINASE SBK1"/>
    <property type="match status" value="1"/>
</dbReference>
<dbReference type="EMBL" id="JAPCWZ010000004">
    <property type="protein sequence ID" value="KAK8867724.1"/>
    <property type="molecule type" value="Genomic_DNA"/>
</dbReference>
<gene>
    <name evidence="3" type="ORF">PGQ11_006302</name>
</gene>
<protein>
    <submittedName>
        <fullName evidence="3">Kinase-like domain-containing protein</fullName>
    </submittedName>
</protein>
<dbReference type="Gene3D" id="1.10.510.10">
    <property type="entry name" value="Transferase(Phosphotransferase) domain 1"/>
    <property type="match status" value="1"/>
</dbReference>
<dbReference type="InterPro" id="IPR011009">
    <property type="entry name" value="Kinase-like_dom_sf"/>
</dbReference>
<accession>A0ABR2ISA5</accession>
<evidence type="ECO:0000259" key="2">
    <source>
        <dbReference type="PROSITE" id="PS50011"/>
    </source>
</evidence>
<dbReference type="Proteomes" id="UP001390339">
    <property type="component" value="Unassembled WGS sequence"/>
</dbReference>
<dbReference type="PROSITE" id="PS50011">
    <property type="entry name" value="PROTEIN_KINASE_DOM"/>
    <property type="match status" value="1"/>
</dbReference>
<reference evidence="3 4" key="1">
    <citation type="journal article" date="2024" name="IMA Fungus">
        <title>Apiospora arundinis, a panoply of carbohydrate-active enzymes and secondary metabolites.</title>
        <authorList>
            <person name="Sorensen T."/>
            <person name="Petersen C."/>
            <person name="Muurmann A.T."/>
            <person name="Christiansen J.V."/>
            <person name="Brundto M.L."/>
            <person name="Overgaard C.K."/>
            <person name="Boysen A.T."/>
            <person name="Wollenberg R.D."/>
            <person name="Larsen T.O."/>
            <person name="Sorensen J.L."/>
            <person name="Nielsen K.L."/>
            <person name="Sondergaard T.E."/>
        </authorList>
    </citation>
    <scope>NUCLEOTIDE SEQUENCE [LARGE SCALE GENOMIC DNA]</scope>
    <source>
        <strain evidence="3 4">AAU 773</strain>
    </source>
</reference>
<feature type="region of interest" description="Disordered" evidence="1">
    <location>
        <begin position="250"/>
        <end position="276"/>
    </location>
</feature>
<evidence type="ECO:0000313" key="3">
    <source>
        <dbReference type="EMBL" id="KAK8867724.1"/>
    </source>
</evidence>
<evidence type="ECO:0000256" key="1">
    <source>
        <dbReference type="SAM" id="MobiDB-lite"/>
    </source>
</evidence>
<dbReference type="SMART" id="SM00220">
    <property type="entry name" value="S_TKc"/>
    <property type="match status" value="1"/>
</dbReference>
<feature type="compositionally biased region" description="Polar residues" evidence="1">
    <location>
        <begin position="253"/>
        <end position="276"/>
    </location>
</feature>
<feature type="compositionally biased region" description="Basic and acidic residues" evidence="1">
    <location>
        <begin position="625"/>
        <end position="655"/>
    </location>
</feature>
<organism evidence="3 4">
    <name type="scientific">Apiospora arundinis</name>
    <dbReference type="NCBI Taxonomy" id="335852"/>
    <lineage>
        <taxon>Eukaryota</taxon>
        <taxon>Fungi</taxon>
        <taxon>Dikarya</taxon>
        <taxon>Ascomycota</taxon>
        <taxon>Pezizomycotina</taxon>
        <taxon>Sordariomycetes</taxon>
        <taxon>Xylariomycetidae</taxon>
        <taxon>Amphisphaeriales</taxon>
        <taxon>Apiosporaceae</taxon>
        <taxon>Apiospora</taxon>
    </lineage>
</organism>
<feature type="domain" description="Protein kinase" evidence="2">
    <location>
        <begin position="266"/>
        <end position="610"/>
    </location>
</feature>
<evidence type="ECO:0000313" key="4">
    <source>
        <dbReference type="Proteomes" id="UP001390339"/>
    </source>
</evidence>
<sequence>MIIQANDNTWSKLGIDDPRVERCYDRGNSFFDVDVPMPSRHRPISSSLTNQNWRDLTDDLSNDLFNSLENPIWGGDNTNFLPRGKFRTIVTPERVRAIVAGLGTFNSRDLDAFVQAAFHGYSHNGKLQNPSVKLFATLVCCDAVDHYLDLVYWGISDVCLPPVYVNNDSRRPLKCKGGSCGPEHMFLERLPIKRRKVFYEWAYALNAPYFRRPKLNTPKPGAPTQGLPQGLHHHYILSDDDILPIVSSKEQEPGTSTRMSRQRNSTSGSGDAQEGGFSTVTRVEFHPDHFDFGSQDGEKDGEKYKVFALKKLTASDQQSFSNEIASLLAFISNDNEHLVKLLTSFEIQRRGRPTEYYLLFPWADGTLWDCWKLNDAVDKRANLPQWMSHQCYQLAKALKVFHNERENQLQHPDIEEDQRKLYGRHGDVKAENILWFKDQKQKTAAYLGRLVLNDFGLARLNSKISRSNQDPNGMPRTKTYQAPEFDVSGSKISRVSDIFSLGCAFLEFTTWIVEGFQSVDVEFTDERTEADPQNPAFKLDTFFKLVDGPSGEKVPIIKPKVKEWIQRLRKHPNCTQFVADFLDLIEEHMLEPNPKKRWESERVVRRLETLRKTCHTDTTYWKDPINVKKEKDKRKDTQKGTRKDTQKDTRKDTQKDRRKAGRN</sequence>
<name>A0ABR2ISA5_9PEZI</name>
<comment type="caution">
    <text evidence="3">The sequence shown here is derived from an EMBL/GenBank/DDBJ whole genome shotgun (WGS) entry which is preliminary data.</text>
</comment>